<keyword evidence="6" id="KW-1017">Isopeptide bond</keyword>
<keyword evidence="4" id="KW-0813">Transport</keyword>
<dbReference type="GO" id="GO:0000407">
    <property type="term" value="C:phagophore assembly site"/>
    <property type="evidence" value="ECO:0007669"/>
    <property type="project" value="TreeGrafter"/>
</dbReference>
<evidence type="ECO:0000256" key="5">
    <source>
        <dbReference type="ARBA" id="ARBA00022490"/>
    </source>
</evidence>
<comment type="subcellular location">
    <subcellularLocation>
        <location evidence="1">Cytoplasm</location>
    </subcellularLocation>
</comment>
<dbReference type="GO" id="GO:0000422">
    <property type="term" value="P:autophagy of mitochondrion"/>
    <property type="evidence" value="ECO:0007669"/>
    <property type="project" value="TreeGrafter"/>
</dbReference>
<comment type="caution">
    <text evidence="14">The sequence shown here is derived from an EMBL/GenBank/DDBJ whole genome shotgun (WGS) entry which is preliminary data.</text>
</comment>
<gene>
    <name evidence="14" type="ORF">V9T40_009955</name>
</gene>
<dbReference type="InterPro" id="IPR007135">
    <property type="entry name" value="Atg3/Atg10"/>
</dbReference>
<protein>
    <recommendedName>
        <fullName evidence="3">Ubiquitin-like-conjugating enzyme ATG3</fullName>
    </recommendedName>
    <alternativeName>
        <fullName evidence="12">Autophagy-related protein 3</fullName>
    </alternativeName>
</protein>
<evidence type="ECO:0000256" key="4">
    <source>
        <dbReference type="ARBA" id="ARBA00022448"/>
    </source>
</evidence>
<name>A0AAN9TJ78_9HEMI</name>
<evidence type="ECO:0000256" key="3">
    <source>
        <dbReference type="ARBA" id="ARBA00017573"/>
    </source>
</evidence>
<feature type="region of interest" description="Disordered" evidence="13">
    <location>
        <begin position="130"/>
        <end position="153"/>
    </location>
</feature>
<proteinExistence type="inferred from homology"/>
<evidence type="ECO:0000256" key="12">
    <source>
        <dbReference type="ARBA" id="ARBA00034553"/>
    </source>
</evidence>
<dbReference type="AlphaFoldDB" id="A0AAN9TJ78"/>
<evidence type="ECO:0000256" key="7">
    <source>
        <dbReference type="ARBA" id="ARBA00022679"/>
    </source>
</evidence>
<dbReference type="Gene3D" id="3.30.1460.50">
    <property type="match status" value="1"/>
</dbReference>
<keyword evidence="10" id="KW-0653">Protein transport</keyword>
<comment type="similarity">
    <text evidence="2">Belongs to the ATG3 family.</text>
</comment>
<dbReference type="GO" id="GO:0015031">
    <property type="term" value="P:protein transport"/>
    <property type="evidence" value="ECO:0007669"/>
    <property type="project" value="UniProtKB-KW"/>
</dbReference>
<reference evidence="14 15" key="1">
    <citation type="submission" date="2024-03" db="EMBL/GenBank/DDBJ databases">
        <title>Adaptation during the transition from Ophiocordyceps entomopathogen to insect associate is accompanied by gene loss and intensified selection.</title>
        <authorList>
            <person name="Ward C.M."/>
            <person name="Onetto C.A."/>
            <person name="Borneman A.R."/>
        </authorList>
    </citation>
    <scope>NUCLEOTIDE SEQUENCE [LARGE SCALE GENOMIC DNA]</scope>
    <source>
        <strain evidence="14">AWRI1</strain>
        <tissue evidence="14">Single Adult Female</tissue>
    </source>
</reference>
<dbReference type="FunFam" id="3.30.1460.50:FF:000001">
    <property type="entry name" value="Autophagy-related protein 3"/>
    <property type="match status" value="1"/>
</dbReference>
<dbReference type="Pfam" id="PF03987">
    <property type="entry name" value="Autophagy_act_C"/>
    <property type="match status" value="1"/>
</dbReference>
<evidence type="ECO:0000256" key="8">
    <source>
        <dbReference type="ARBA" id="ARBA00022786"/>
    </source>
</evidence>
<evidence type="ECO:0000313" key="14">
    <source>
        <dbReference type="EMBL" id="KAK7597730.1"/>
    </source>
</evidence>
<keyword evidence="7" id="KW-0808">Transferase</keyword>
<dbReference type="Proteomes" id="UP001367676">
    <property type="component" value="Unassembled WGS sequence"/>
</dbReference>
<dbReference type="EMBL" id="JBBCAQ010000017">
    <property type="protein sequence ID" value="KAK7597730.1"/>
    <property type="molecule type" value="Genomic_DNA"/>
</dbReference>
<evidence type="ECO:0000256" key="6">
    <source>
        <dbReference type="ARBA" id="ARBA00022499"/>
    </source>
</evidence>
<dbReference type="GO" id="GO:0061723">
    <property type="term" value="P:glycophagy"/>
    <property type="evidence" value="ECO:0007669"/>
    <property type="project" value="TreeGrafter"/>
</dbReference>
<dbReference type="PANTHER" id="PTHR12866:SF2">
    <property type="entry name" value="UBIQUITIN-LIKE-CONJUGATING ENZYME ATG3"/>
    <property type="match status" value="1"/>
</dbReference>
<evidence type="ECO:0000256" key="11">
    <source>
        <dbReference type="ARBA" id="ARBA00023006"/>
    </source>
</evidence>
<organism evidence="14 15">
    <name type="scientific">Parthenolecanium corni</name>
    <dbReference type="NCBI Taxonomy" id="536013"/>
    <lineage>
        <taxon>Eukaryota</taxon>
        <taxon>Metazoa</taxon>
        <taxon>Ecdysozoa</taxon>
        <taxon>Arthropoda</taxon>
        <taxon>Hexapoda</taxon>
        <taxon>Insecta</taxon>
        <taxon>Pterygota</taxon>
        <taxon>Neoptera</taxon>
        <taxon>Paraneoptera</taxon>
        <taxon>Hemiptera</taxon>
        <taxon>Sternorrhyncha</taxon>
        <taxon>Coccoidea</taxon>
        <taxon>Coccidae</taxon>
        <taxon>Parthenolecanium</taxon>
    </lineage>
</organism>
<evidence type="ECO:0000256" key="10">
    <source>
        <dbReference type="ARBA" id="ARBA00022927"/>
    </source>
</evidence>
<evidence type="ECO:0000256" key="9">
    <source>
        <dbReference type="ARBA" id="ARBA00022843"/>
    </source>
</evidence>
<sequence length="313" mass="35958">MQSVINSVKGTALGVAEYLTPVLKESKFRETGVITPEEFVVAGDHLVHHCPTWQWACGDESKAKPYLPPKKQFLVTRNVPCSRRCKQMEYNDEQEKIIEPDSEGGWVDTHHYEKQAGLEEKVLELTIDSPDEVPNNFTLQSSDNNPPDNYDDEEALDMDEYEESGLLDADDDTTVDIREVHNAKKETVLDGEIVKTRTYDLHITYDKYYQTPRLWIFGYDENHKPLTVEQMYDDVSQDHAKKTVTMESHPHIPGPPMASVHPCRHAEVMKKLINTVMEGGGNIEVYMYLIIFLKFVQSVIPTIEYDFTQNFQL</sequence>
<evidence type="ECO:0000256" key="2">
    <source>
        <dbReference type="ARBA" id="ARBA00007683"/>
    </source>
</evidence>
<dbReference type="GO" id="GO:0019776">
    <property type="term" value="F:Atg8-family ligase activity"/>
    <property type="evidence" value="ECO:0007669"/>
    <property type="project" value="TreeGrafter"/>
</dbReference>
<evidence type="ECO:0000256" key="1">
    <source>
        <dbReference type="ARBA" id="ARBA00004496"/>
    </source>
</evidence>
<evidence type="ECO:0000256" key="13">
    <source>
        <dbReference type="SAM" id="MobiDB-lite"/>
    </source>
</evidence>
<dbReference type="PANTHER" id="PTHR12866">
    <property type="entry name" value="UBIQUITIN-LIKE-CONJUGATING ENZYME ATG3"/>
    <property type="match status" value="1"/>
</dbReference>
<keyword evidence="5" id="KW-0963">Cytoplasm</keyword>
<dbReference type="GO" id="GO:0005829">
    <property type="term" value="C:cytosol"/>
    <property type="evidence" value="ECO:0007669"/>
    <property type="project" value="TreeGrafter"/>
</dbReference>
<dbReference type="GO" id="GO:0044804">
    <property type="term" value="P:nucleophagy"/>
    <property type="evidence" value="ECO:0007669"/>
    <property type="project" value="TreeGrafter"/>
</dbReference>
<keyword evidence="11" id="KW-0072">Autophagy</keyword>
<evidence type="ECO:0000313" key="15">
    <source>
        <dbReference type="Proteomes" id="UP001367676"/>
    </source>
</evidence>
<keyword evidence="9" id="KW-0832">Ubl conjugation</keyword>
<dbReference type="GO" id="GO:0000045">
    <property type="term" value="P:autophagosome assembly"/>
    <property type="evidence" value="ECO:0007669"/>
    <property type="project" value="TreeGrafter"/>
</dbReference>
<accession>A0AAN9TJ78</accession>
<keyword evidence="15" id="KW-1185">Reference proteome</keyword>
<keyword evidence="8" id="KW-0833">Ubl conjugation pathway</keyword>